<organism evidence="7 8">
    <name type="scientific">Brevundimonas lenta</name>
    <dbReference type="NCBI Taxonomy" id="424796"/>
    <lineage>
        <taxon>Bacteria</taxon>
        <taxon>Pseudomonadati</taxon>
        <taxon>Pseudomonadota</taxon>
        <taxon>Alphaproteobacteria</taxon>
        <taxon>Caulobacterales</taxon>
        <taxon>Caulobacteraceae</taxon>
        <taxon>Brevundimonas</taxon>
    </lineage>
</organism>
<accession>A0A7W6NPC0</accession>
<dbReference type="Pfam" id="PF17939">
    <property type="entry name" value="TetR_C_30"/>
    <property type="match status" value="1"/>
</dbReference>
<dbReference type="EMBL" id="JACIDM010000001">
    <property type="protein sequence ID" value="MBB4081995.1"/>
    <property type="molecule type" value="Genomic_DNA"/>
</dbReference>
<dbReference type="PANTHER" id="PTHR30055">
    <property type="entry name" value="HTH-TYPE TRANSCRIPTIONAL REGULATOR RUTR"/>
    <property type="match status" value="1"/>
</dbReference>
<dbReference type="InterPro" id="IPR050109">
    <property type="entry name" value="HTH-type_TetR-like_transc_reg"/>
</dbReference>
<dbReference type="InterPro" id="IPR023772">
    <property type="entry name" value="DNA-bd_HTH_TetR-type_CS"/>
</dbReference>
<feature type="compositionally biased region" description="Basic and acidic residues" evidence="5">
    <location>
        <begin position="17"/>
        <end position="29"/>
    </location>
</feature>
<dbReference type="InterPro" id="IPR041586">
    <property type="entry name" value="PsrA_TetR_C"/>
</dbReference>
<evidence type="ECO:0000313" key="8">
    <source>
        <dbReference type="Proteomes" id="UP000529946"/>
    </source>
</evidence>
<dbReference type="InterPro" id="IPR009057">
    <property type="entry name" value="Homeodomain-like_sf"/>
</dbReference>
<dbReference type="SUPFAM" id="SSF46689">
    <property type="entry name" value="Homeodomain-like"/>
    <property type="match status" value="1"/>
</dbReference>
<proteinExistence type="predicted"/>
<comment type="caution">
    <text evidence="7">The sequence shown here is derived from an EMBL/GenBank/DDBJ whole genome shotgun (WGS) entry which is preliminary data.</text>
</comment>
<dbReference type="PANTHER" id="PTHR30055:SF234">
    <property type="entry name" value="HTH-TYPE TRANSCRIPTIONAL REGULATOR BETI"/>
    <property type="match status" value="1"/>
</dbReference>
<gene>
    <name evidence="7" type="ORF">GGR12_000834</name>
</gene>
<keyword evidence="2 4" id="KW-0238">DNA-binding</keyword>
<dbReference type="Pfam" id="PF00440">
    <property type="entry name" value="TetR_N"/>
    <property type="match status" value="1"/>
</dbReference>
<dbReference type="AlphaFoldDB" id="A0A7W6NPC0"/>
<dbReference type="RefSeq" id="WP_183203127.1">
    <property type="nucleotide sequence ID" value="NZ_BAAAER010000004.1"/>
</dbReference>
<feature type="region of interest" description="Disordered" evidence="5">
    <location>
        <begin position="1"/>
        <end position="29"/>
    </location>
</feature>
<protein>
    <submittedName>
        <fullName evidence="7">AcrR family transcriptional regulator</fullName>
    </submittedName>
</protein>
<keyword evidence="1" id="KW-0805">Transcription regulation</keyword>
<evidence type="ECO:0000256" key="3">
    <source>
        <dbReference type="ARBA" id="ARBA00023163"/>
    </source>
</evidence>
<evidence type="ECO:0000259" key="6">
    <source>
        <dbReference type="PROSITE" id="PS50977"/>
    </source>
</evidence>
<dbReference type="PRINTS" id="PR00455">
    <property type="entry name" value="HTHTETR"/>
</dbReference>
<feature type="domain" description="HTH tetR-type" evidence="6">
    <location>
        <begin position="29"/>
        <end position="89"/>
    </location>
</feature>
<sequence length="246" mass="27385">MTAKPASTRRKTTTADARPKGRSKAEQRAETQEQILNEAEFLFSKHGLHGVTLKDVAKRVGVHTTLMHYYFADKKALFDAVMERRAPVTSGRRMAAMDAYEASVGGKVTVEGALHAYLDTDLDSYIAGGEPWRNYAALGAQVANTPEWGSEIMNRLMDPVVKRLIDLLRKAMPDTPDEDIFWGYHFVSGALMMTLARTGRIDKLSDGLCRSEDFEAVKARMAKFMAGGFHAICAERAQERRETDHG</sequence>
<dbReference type="SUPFAM" id="SSF48498">
    <property type="entry name" value="Tetracyclin repressor-like, C-terminal domain"/>
    <property type="match status" value="1"/>
</dbReference>
<dbReference type="Gene3D" id="1.10.357.10">
    <property type="entry name" value="Tetracycline Repressor, domain 2"/>
    <property type="match status" value="1"/>
</dbReference>
<reference evidence="7 8" key="1">
    <citation type="submission" date="2020-08" db="EMBL/GenBank/DDBJ databases">
        <title>Genomic Encyclopedia of Type Strains, Phase IV (KMG-IV): sequencing the most valuable type-strain genomes for metagenomic binning, comparative biology and taxonomic classification.</title>
        <authorList>
            <person name="Goeker M."/>
        </authorList>
    </citation>
    <scope>NUCLEOTIDE SEQUENCE [LARGE SCALE GENOMIC DNA]</scope>
    <source>
        <strain evidence="7 8">DSM 23960</strain>
    </source>
</reference>
<evidence type="ECO:0000256" key="2">
    <source>
        <dbReference type="ARBA" id="ARBA00023125"/>
    </source>
</evidence>
<dbReference type="PROSITE" id="PS01081">
    <property type="entry name" value="HTH_TETR_1"/>
    <property type="match status" value="1"/>
</dbReference>
<dbReference type="PROSITE" id="PS50977">
    <property type="entry name" value="HTH_TETR_2"/>
    <property type="match status" value="1"/>
</dbReference>
<dbReference type="GO" id="GO:0003700">
    <property type="term" value="F:DNA-binding transcription factor activity"/>
    <property type="evidence" value="ECO:0007669"/>
    <property type="project" value="TreeGrafter"/>
</dbReference>
<evidence type="ECO:0000256" key="4">
    <source>
        <dbReference type="PROSITE-ProRule" id="PRU00335"/>
    </source>
</evidence>
<dbReference type="InterPro" id="IPR036271">
    <property type="entry name" value="Tet_transcr_reg_TetR-rel_C_sf"/>
</dbReference>
<dbReference type="GO" id="GO:0000976">
    <property type="term" value="F:transcription cis-regulatory region binding"/>
    <property type="evidence" value="ECO:0007669"/>
    <property type="project" value="TreeGrafter"/>
</dbReference>
<evidence type="ECO:0000313" key="7">
    <source>
        <dbReference type="EMBL" id="MBB4081995.1"/>
    </source>
</evidence>
<dbReference type="InterPro" id="IPR001647">
    <property type="entry name" value="HTH_TetR"/>
</dbReference>
<feature type="DNA-binding region" description="H-T-H motif" evidence="4">
    <location>
        <begin position="52"/>
        <end position="71"/>
    </location>
</feature>
<keyword evidence="3" id="KW-0804">Transcription</keyword>
<evidence type="ECO:0000256" key="1">
    <source>
        <dbReference type="ARBA" id="ARBA00023015"/>
    </source>
</evidence>
<name>A0A7W6NPC0_9CAUL</name>
<keyword evidence="8" id="KW-1185">Reference proteome</keyword>
<dbReference type="Proteomes" id="UP000529946">
    <property type="component" value="Unassembled WGS sequence"/>
</dbReference>
<evidence type="ECO:0000256" key="5">
    <source>
        <dbReference type="SAM" id="MobiDB-lite"/>
    </source>
</evidence>